<dbReference type="EMBL" id="JAAMOB010000001">
    <property type="protein sequence ID" value="KAF4118983.1"/>
    <property type="molecule type" value="Genomic_DNA"/>
</dbReference>
<proteinExistence type="predicted"/>
<keyword evidence="2" id="KW-1185">Reference proteome</keyword>
<dbReference type="Proteomes" id="UP000579812">
    <property type="component" value="Unassembled WGS sequence"/>
</dbReference>
<name>A0A7J6DI25_9TELE</name>
<reference evidence="1 2" key="1">
    <citation type="submission" date="2020-04" db="EMBL/GenBank/DDBJ databases">
        <title>Chromosome-level genome assembly of a cyprinid fish Onychostoma macrolepis by integration of Nanopore Sequencing, Bionano and Hi-C technology.</title>
        <authorList>
            <person name="Wang D."/>
        </authorList>
    </citation>
    <scope>NUCLEOTIDE SEQUENCE [LARGE SCALE GENOMIC DNA]</scope>
    <source>
        <strain evidence="1">SWU-2019</strain>
        <tissue evidence="1">Muscle</tissue>
    </source>
</reference>
<gene>
    <name evidence="1" type="ORF">G5714_001034</name>
</gene>
<evidence type="ECO:0000313" key="1">
    <source>
        <dbReference type="EMBL" id="KAF4118983.1"/>
    </source>
</evidence>
<sequence length="238" mass="26420">MLVILHFYITEATASDGTPAATASDGTLAPTASDGTPASVARLMCAEREIKDFRRWECPKTLHDYVLDCTKPQDEVIGSVGTTVLRRADCVGLGTSCQLEATVANCCLSLICHLAGQKGSDVLAVDSYVLACWSPPHCVDPFESLPADAALKDCILFPIWTPGHWHLCYESVKYYFDNIHRIGQLEFLVQSFQKRKGNNSRQLFYHMTTAVDTENFRKVFECFKDITMGSILKNTLLL</sequence>
<dbReference type="AlphaFoldDB" id="A0A7J6DI25"/>
<dbReference type="InterPro" id="IPR027417">
    <property type="entry name" value="P-loop_NTPase"/>
</dbReference>
<dbReference type="Gene3D" id="3.40.50.300">
    <property type="entry name" value="P-loop containing nucleotide triphosphate hydrolases"/>
    <property type="match status" value="1"/>
</dbReference>
<comment type="caution">
    <text evidence="1">The sequence shown here is derived from an EMBL/GenBank/DDBJ whole genome shotgun (WGS) entry which is preliminary data.</text>
</comment>
<organism evidence="1 2">
    <name type="scientific">Onychostoma macrolepis</name>
    <dbReference type="NCBI Taxonomy" id="369639"/>
    <lineage>
        <taxon>Eukaryota</taxon>
        <taxon>Metazoa</taxon>
        <taxon>Chordata</taxon>
        <taxon>Craniata</taxon>
        <taxon>Vertebrata</taxon>
        <taxon>Euteleostomi</taxon>
        <taxon>Actinopterygii</taxon>
        <taxon>Neopterygii</taxon>
        <taxon>Teleostei</taxon>
        <taxon>Ostariophysi</taxon>
        <taxon>Cypriniformes</taxon>
        <taxon>Cyprinidae</taxon>
        <taxon>Acrossocheilinae</taxon>
        <taxon>Onychostoma</taxon>
    </lineage>
</organism>
<evidence type="ECO:0000313" key="2">
    <source>
        <dbReference type="Proteomes" id="UP000579812"/>
    </source>
</evidence>
<protein>
    <submittedName>
        <fullName evidence="1">Uncharacterized protein</fullName>
    </submittedName>
</protein>
<accession>A0A7J6DI25</accession>